<dbReference type="AlphaFoldDB" id="A0AAV1H6K7"/>
<evidence type="ECO:0000313" key="2">
    <source>
        <dbReference type="Proteomes" id="UP001178508"/>
    </source>
</evidence>
<reference evidence="1" key="1">
    <citation type="submission" date="2023-08" db="EMBL/GenBank/DDBJ databases">
        <authorList>
            <person name="Alioto T."/>
            <person name="Alioto T."/>
            <person name="Gomez Garrido J."/>
        </authorList>
    </citation>
    <scope>NUCLEOTIDE SEQUENCE</scope>
</reference>
<dbReference type="EMBL" id="OY660883">
    <property type="protein sequence ID" value="CAJ1081652.1"/>
    <property type="molecule type" value="Genomic_DNA"/>
</dbReference>
<sequence>MYDIDEKSRHAVIRTVTLMDCVQEAPPPTKRVVKLNDIARKINRHPAAAAAAESLPWRPDYWRIMKMNLNIHLWAGMKTETETCFQLHLKETEESRGSHRVRGPGD</sequence>
<name>A0AAV1H6K7_XYRNO</name>
<protein>
    <submittedName>
        <fullName evidence="1">Uncharacterized protein</fullName>
    </submittedName>
</protein>
<evidence type="ECO:0000313" key="1">
    <source>
        <dbReference type="EMBL" id="CAJ1081652.1"/>
    </source>
</evidence>
<accession>A0AAV1H6K7</accession>
<organism evidence="1 2">
    <name type="scientific">Xyrichtys novacula</name>
    <name type="common">Pearly razorfish</name>
    <name type="synonym">Hemipteronotus novacula</name>
    <dbReference type="NCBI Taxonomy" id="13765"/>
    <lineage>
        <taxon>Eukaryota</taxon>
        <taxon>Metazoa</taxon>
        <taxon>Chordata</taxon>
        <taxon>Craniata</taxon>
        <taxon>Vertebrata</taxon>
        <taxon>Euteleostomi</taxon>
        <taxon>Actinopterygii</taxon>
        <taxon>Neopterygii</taxon>
        <taxon>Teleostei</taxon>
        <taxon>Neoteleostei</taxon>
        <taxon>Acanthomorphata</taxon>
        <taxon>Eupercaria</taxon>
        <taxon>Labriformes</taxon>
        <taxon>Labridae</taxon>
        <taxon>Xyrichtys</taxon>
    </lineage>
</organism>
<gene>
    <name evidence="1" type="ORF">XNOV1_A022410</name>
</gene>
<dbReference type="Proteomes" id="UP001178508">
    <property type="component" value="Chromosome 20"/>
</dbReference>
<keyword evidence="2" id="KW-1185">Reference proteome</keyword>
<proteinExistence type="predicted"/>